<dbReference type="Proteomes" id="UP000142477">
    <property type="component" value="Segment"/>
</dbReference>
<organism evidence="2 3">
    <name type="scientific">Turkeypox virus</name>
    <dbReference type="NCBI Taxonomy" id="336486"/>
    <lineage>
        <taxon>Viruses</taxon>
        <taxon>Varidnaviria</taxon>
        <taxon>Bamfordvirae</taxon>
        <taxon>Nucleocytoviricota</taxon>
        <taxon>Pokkesviricetes</taxon>
        <taxon>Chitovirales</taxon>
        <taxon>Poxviridae</taxon>
        <taxon>Chordopoxvirinae</taxon>
        <taxon>Avipoxvirus</taxon>
        <taxon>Avipoxvirus turkeypox</taxon>
    </lineage>
</organism>
<proteinExistence type="predicted"/>
<dbReference type="GeneID" id="26122841"/>
<keyword evidence="1" id="KW-0812">Transmembrane</keyword>
<accession>A0A0M5HTP7</accession>
<name>A0A0M5HTP7_9POXV</name>
<feature type="transmembrane region" description="Helical" evidence="1">
    <location>
        <begin position="144"/>
        <end position="166"/>
    </location>
</feature>
<sequence>MIYVIILFIPYYYIEACQRGITKDNNEYVITICPETTKDCAEWLSIDRLSLGEKEYTNIAILLFSRGNGQIAESSNIKTFDMEKIVLKCFNEHDIYHINIGIKNNCNNKNILESIFIDDEYSTQNNYYNNSTVPAGVIKEYKEYIISIPICLLTIVMIFCCIRYIIRYKESKNIGNVVDNHNFILVSMPPEKAPLFTLSDESINYFSDDDNN</sequence>
<evidence type="ECO:0000313" key="2">
    <source>
        <dbReference type="EMBL" id="ALA62525.1"/>
    </source>
</evidence>
<dbReference type="RefSeq" id="YP_009177172.1">
    <property type="nucleotide sequence ID" value="NC_028238.1"/>
</dbReference>
<reference evidence="2 3" key="1">
    <citation type="journal article" date="2015" name="Infect. Genet. Evol.">
        <title>Unique genomic organization of a novel Avipoxvirus detected in turkey (Meleagris gallopavo).</title>
        <authorList>
            <person name="Banyai K."/>
            <person name="Palya V."/>
            <person name="Denes B."/>
            <person name="Glavits R."/>
            <person name="Ivanics E."/>
            <person name="Horvath B."/>
            <person name="Farkas S.L."/>
            <person name="Marton S."/>
            <person name="Balint A."/>
            <person name="Gyuranecz M."/>
            <person name="Erdelyi K."/>
            <person name="Dan A."/>
        </authorList>
    </citation>
    <scope>NUCLEOTIDE SEQUENCE [LARGE SCALE GENOMIC DNA]</scope>
    <source>
        <strain evidence="2 3">TKPV-HU1124/2011</strain>
    </source>
</reference>
<protein>
    <submittedName>
        <fullName evidence="2">Uncharacterized protein</fullName>
    </submittedName>
</protein>
<keyword evidence="1" id="KW-1133">Transmembrane helix</keyword>
<keyword evidence="3" id="KW-1185">Reference proteome</keyword>
<dbReference type="KEGG" id="vg:26122841"/>
<evidence type="ECO:0000313" key="3">
    <source>
        <dbReference type="Proteomes" id="UP000142477"/>
    </source>
</evidence>
<keyword evidence="1" id="KW-0472">Membrane</keyword>
<evidence type="ECO:0000256" key="1">
    <source>
        <dbReference type="SAM" id="Phobius"/>
    </source>
</evidence>
<dbReference type="EMBL" id="KP728110">
    <property type="protein sequence ID" value="ALA62525.1"/>
    <property type="molecule type" value="Genomic_DNA"/>
</dbReference>